<dbReference type="RefSeq" id="WP_223981856.1">
    <property type="nucleotide sequence ID" value="NZ_CAJZAG010000001.1"/>
</dbReference>
<sequence>MNADKTDCLLVIDVQYDFMPDGALAVPRGDEVVPVINRLAPAFSHVVLTQDWHPAGHASFASSHAGMQPFGLTRLEYGEQVLWPDHCVQDTQGAALHADLYVPHARLVLRKGHHAGVDSYSAFMEADRTTRTGLAGYLREHGVRRVFCVGLATDFCVAWSALDARMAGFDVVVIEDACRAIDLDGSLAEAWRDMSAAGVVRMTSEQVLDEKRAGRSVPNHL</sequence>
<feature type="domain" description="Isochorismatase-like" evidence="8">
    <location>
        <begin position="8"/>
        <end position="206"/>
    </location>
</feature>
<evidence type="ECO:0000256" key="7">
    <source>
        <dbReference type="ARBA" id="ARBA00043224"/>
    </source>
</evidence>
<evidence type="ECO:0000256" key="3">
    <source>
        <dbReference type="ARBA" id="ARBA00022723"/>
    </source>
</evidence>
<organism evidence="9 10">
    <name type="scientific">Cupriavidus pampae</name>
    <dbReference type="NCBI Taxonomy" id="659251"/>
    <lineage>
        <taxon>Bacteria</taxon>
        <taxon>Pseudomonadati</taxon>
        <taxon>Pseudomonadota</taxon>
        <taxon>Betaproteobacteria</taxon>
        <taxon>Burkholderiales</taxon>
        <taxon>Burkholderiaceae</taxon>
        <taxon>Cupriavidus</taxon>
    </lineage>
</organism>
<dbReference type="EMBL" id="CAJZAG010000001">
    <property type="protein sequence ID" value="CAG9164343.1"/>
    <property type="molecule type" value="Genomic_DNA"/>
</dbReference>
<accession>A0ABM8WAP1</accession>
<dbReference type="SUPFAM" id="SSF52499">
    <property type="entry name" value="Isochorismatase-like hydrolases"/>
    <property type="match status" value="1"/>
</dbReference>
<gene>
    <name evidence="9" type="primary">pncA</name>
    <name evidence="9" type="ORF">LMG32289_00686</name>
</gene>
<comment type="pathway">
    <text evidence="5">Cofactor biosynthesis; nicotinate biosynthesis; nicotinate from nicotinamide: step 1/1.</text>
</comment>
<dbReference type="Gene3D" id="3.40.50.850">
    <property type="entry name" value="Isochorismatase-like"/>
    <property type="match status" value="1"/>
</dbReference>
<proteinExistence type="inferred from homology"/>
<dbReference type="PANTHER" id="PTHR11080">
    <property type="entry name" value="PYRAZINAMIDASE/NICOTINAMIDASE"/>
    <property type="match status" value="1"/>
</dbReference>
<dbReference type="InterPro" id="IPR052347">
    <property type="entry name" value="Isochorismatase_Nicotinamidase"/>
</dbReference>
<evidence type="ECO:0000256" key="1">
    <source>
        <dbReference type="ARBA" id="ARBA00006336"/>
    </source>
</evidence>
<dbReference type="InterPro" id="IPR000868">
    <property type="entry name" value="Isochorismatase-like_dom"/>
</dbReference>
<keyword evidence="4 9" id="KW-0378">Hydrolase</keyword>
<name>A0ABM8WAP1_9BURK</name>
<dbReference type="PANTHER" id="PTHR11080:SF2">
    <property type="entry name" value="LD05707P"/>
    <property type="match status" value="1"/>
</dbReference>
<dbReference type="Proteomes" id="UP000706525">
    <property type="component" value="Unassembled WGS sequence"/>
</dbReference>
<evidence type="ECO:0000256" key="6">
    <source>
        <dbReference type="ARBA" id="ARBA00039017"/>
    </source>
</evidence>
<dbReference type="CDD" id="cd01011">
    <property type="entry name" value="nicotinamidase"/>
    <property type="match status" value="1"/>
</dbReference>
<comment type="caution">
    <text evidence="9">The sequence shown here is derived from an EMBL/GenBank/DDBJ whole genome shotgun (WGS) entry which is preliminary data.</text>
</comment>
<dbReference type="NCBIfam" id="NF008623">
    <property type="entry name" value="PRK11609.1"/>
    <property type="match status" value="1"/>
</dbReference>
<dbReference type="EC" id="3.5.1.19" evidence="6"/>
<reference evidence="9 10" key="1">
    <citation type="submission" date="2021-08" db="EMBL/GenBank/DDBJ databases">
        <authorList>
            <person name="Peeters C."/>
        </authorList>
    </citation>
    <scope>NUCLEOTIDE SEQUENCE [LARGE SCALE GENOMIC DNA]</scope>
    <source>
        <strain evidence="9 10">LMG 32289</strain>
    </source>
</reference>
<dbReference type="InterPro" id="IPR036380">
    <property type="entry name" value="Isochorismatase-like_sf"/>
</dbReference>
<protein>
    <recommendedName>
        <fullName evidence="6">nicotinamidase</fullName>
        <ecNumber evidence="6">3.5.1.19</ecNumber>
    </recommendedName>
    <alternativeName>
        <fullName evidence="7">Nicotinamide deamidase</fullName>
    </alternativeName>
</protein>
<keyword evidence="2" id="KW-0662">Pyridine nucleotide biosynthesis</keyword>
<evidence type="ECO:0000256" key="5">
    <source>
        <dbReference type="ARBA" id="ARBA00037900"/>
    </source>
</evidence>
<evidence type="ECO:0000313" key="10">
    <source>
        <dbReference type="Proteomes" id="UP000706525"/>
    </source>
</evidence>
<keyword evidence="3" id="KW-0479">Metal-binding</keyword>
<dbReference type="Pfam" id="PF00857">
    <property type="entry name" value="Isochorismatase"/>
    <property type="match status" value="1"/>
</dbReference>
<dbReference type="GO" id="GO:0008936">
    <property type="term" value="F:nicotinamidase activity"/>
    <property type="evidence" value="ECO:0007669"/>
    <property type="project" value="UniProtKB-EC"/>
</dbReference>
<evidence type="ECO:0000313" key="9">
    <source>
        <dbReference type="EMBL" id="CAG9164343.1"/>
    </source>
</evidence>
<evidence type="ECO:0000259" key="8">
    <source>
        <dbReference type="Pfam" id="PF00857"/>
    </source>
</evidence>
<evidence type="ECO:0000256" key="4">
    <source>
        <dbReference type="ARBA" id="ARBA00022801"/>
    </source>
</evidence>
<evidence type="ECO:0000256" key="2">
    <source>
        <dbReference type="ARBA" id="ARBA00022642"/>
    </source>
</evidence>
<keyword evidence="10" id="KW-1185">Reference proteome</keyword>
<comment type="similarity">
    <text evidence="1">Belongs to the isochorismatase family.</text>
</comment>